<evidence type="ECO:0000259" key="5">
    <source>
        <dbReference type="PROSITE" id="PS50931"/>
    </source>
</evidence>
<comment type="similarity">
    <text evidence="1">Belongs to the LysR transcriptional regulatory family.</text>
</comment>
<accession>A0A844XSR7</accession>
<gene>
    <name evidence="6" type="ORF">GRI69_12885</name>
</gene>
<dbReference type="GO" id="GO:0003700">
    <property type="term" value="F:DNA-binding transcription factor activity"/>
    <property type="evidence" value="ECO:0007669"/>
    <property type="project" value="InterPro"/>
</dbReference>
<evidence type="ECO:0000313" key="6">
    <source>
        <dbReference type="EMBL" id="MXO49155.1"/>
    </source>
</evidence>
<organism evidence="6 7">
    <name type="scientific">Qipengyuania vulgaris</name>
    <dbReference type="NCBI Taxonomy" id="291985"/>
    <lineage>
        <taxon>Bacteria</taxon>
        <taxon>Pseudomonadati</taxon>
        <taxon>Pseudomonadota</taxon>
        <taxon>Alphaproteobacteria</taxon>
        <taxon>Sphingomonadales</taxon>
        <taxon>Erythrobacteraceae</taxon>
        <taxon>Qipengyuania</taxon>
    </lineage>
</organism>
<dbReference type="GO" id="GO:0000976">
    <property type="term" value="F:transcription cis-regulatory region binding"/>
    <property type="evidence" value="ECO:0007669"/>
    <property type="project" value="TreeGrafter"/>
</dbReference>
<dbReference type="InterPro" id="IPR036388">
    <property type="entry name" value="WH-like_DNA-bd_sf"/>
</dbReference>
<dbReference type="PANTHER" id="PTHR30126">
    <property type="entry name" value="HTH-TYPE TRANSCRIPTIONAL REGULATOR"/>
    <property type="match status" value="1"/>
</dbReference>
<dbReference type="Pfam" id="PF00126">
    <property type="entry name" value="HTH_1"/>
    <property type="match status" value="1"/>
</dbReference>
<dbReference type="AlphaFoldDB" id="A0A844XSR7"/>
<dbReference type="Proteomes" id="UP000448199">
    <property type="component" value="Unassembled WGS sequence"/>
</dbReference>
<evidence type="ECO:0000256" key="1">
    <source>
        <dbReference type="ARBA" id="ARBA00009437"/>
    </source>
</evidence>
<name>A0A844XSR7_9SPHN</name>
<evidence type="ECO:0000256" key="2">
    <source>
        <dbReference type="ARBA" id="ARBA00023015"/>
    </source>
</evidence>
<proteinExistence type="inferred from homology"/>
<dbReference type="Pfam" id="PF03466">
    <property type="entry name" value="LysR_substrate"/>
    <property type="match status" value="1"/>
</dbReference>
<comment type="caution">
    <text evidence="6">The sequence shown here is derived from an EMBL/GenBank/DDBJ whole genome shotgun (WGS) entry which is preliminary data.</text>
</comment>
<keyword evidence="3" id="KW-0238">DNA-binding</keyword>
<dbReference type="SUPFAM" id="SSF46785">
    <property type="entry name" value="Winged helix' DNA-binding domain"/>
    <property type="match status" value="1"/>
</dbReference>
<dbReference type="InterPro" id="IPR000847">
    <property type="entry name" value="LysR_HTH_N"/>
</dbReference>
<evidence type="ECO:0000313" key="7">
    <source>
        <dbReference type="Proteomes" id="UP000448199"/>
    </source>
</evidence>
<dbReference type="Gene3D" id="3.40.190.290">
    <property type="match status" value="1"/>
</dbReference>
<keyword evidence="7" id="KW-1185">Reference proteome</keyword>
<sequence>MKLGEPSLDQLRIFLAVAEEGSFGAAARRMGRAVSAVSYGISQLENQLGVVLFAREGSRKPVLTEEGRGLLVEAKAVADGIDHLLAKTQSLHAGLESEVSLVVDVMLPGEVTASVLRDFREMFPTVALRLQVEALGAVAACLLDGGADLAIGGPVLADHPELERQAIGTVELVPVAAPDHPLSRSGVAPGDSRKHLQLVLSDRSPLTEGREFSVLSPQSWRLADLGAKHALLKEGIGWGNMPRHVVSGDLAEGRLCLLDLPEKPGANYTLSALWRRDARPGPATSWLIDAIRERLGACSGVEPSVSGEA</sequence>
<keyword evidence="4" id="KW-0804">Transcription</keyword>
<evidence type="ECO:0000256" key="3">
    <source>
        <dbReference type="ARBA" id="ARBA00023125"/>
    </source>
</evidence>
<keyword evidence="2" id="KW-0805">Transcription regulation</keyword>
<dbReference type="SUPFAM" id="SSF53850">
    <property type="entry name" value="Periplasmic binding protein-like II"/>
    <property type="match status" value="1"/>
</dbReference>
<dbReference type="FunFam" id="1.10.10.10:FF:000001">
    <property type="entry name" value="LysR family transcriptional regulator"/>
    <property type="match status" value="1"/>
</dbReference>
<dbReference type="EMBL" id="WTYC01000007">
    <property type="protein sequence ID" value="MXO49155.1"/>
    <property type="molecule type" value="Genomic_DNA"/>
</dbReference>
<protein>
    <submittedName>
        <fullName evidence="6">LysR family transcriptional regulator</fullName>
    </submittedName>
</protein>
<dbReference type="PANTHER" id="PTHR30126:SF91">
    <property type="entry name" value="LYSR FAMILY TRANSCRIPTIONAL REGULATOR"/>
    <property type="match status" value="1"/>
</dbReference>
<dbReference type="PROSITE" id="PS50931">
    <property type="entry name" value="HTH_LYSR"/>
    <property type="match status" value="1"/>
</dbReference>
<dbReference type="OrthoDB" id="196624at2"/>
<reference evidence="6 7" key="1">
    <citation type="submission" date="2019-12" db="EMBL/GenBank/DDBJ databases">
        <title>Genomic-based taxomic classification of the family Erythrobacteraceae.</title>
        <authorList>
            <person name="Xu L."/>
        </authorList>
    </citation>
    <scope>NUCLEOTIDE SEQUENCE [LARGE SCALE GENOMIC DNA]</scope>
    <source>
        <strain evidence="6 7">DSM 17792</strain>
    </source>
</reference>
<dbReference type="Gene3D" id="1.10.10.10">
    <property type="entry name" value="Winged helix-like DNA-binding domain superfamily/Winged helix DNA-binding domain"/>
    <property type="match status" value="1"/>
</dbReference>
<feature type="domain" description="HTH lysR-type" evidence="5">
    <location>
        <begin position="6"/>
        <end position="64"/>
    </location>
</feature>
<dbReference type="RefSeq" id="WP_160728683.1">
    <property type="nucleotide sequence ID" value="NZ_WTYC01000007.1"/>
</dbReference>
<evidence type="ECO:0000256" key="4">
    <source>
        <dbReference type="ARBA" id="ARBA00023163"/>
    </source>
</evidence>
<dbReference type="InterPro" id="IPR005119">
    <property type="entry name" value="LysR_subst-bd"/>
</dbReference>
<dbReference type="InterPro" id="IPR036390">
    <property type="entry name" value="WH_DNA-bd_sf"/>
</dbReference>